<dbReference type="Gene3D" id="3.40.50.2300">
    <property type="match status" value="1"/>
</dbReference>
<dbReference type="RefSeq" id="WP_145081452.1">
    <property type="nucleotide sequence ID" value="NZ_CP036298.1"/>
</dbReference>
<keyword evidence="2" id="KW-0805">Transcription regulation</keyword>
<dbReference type="PANTHER" id="PTHR43214">
    <property type="entry name" value="TWO-COMPONENT RESPONSE REGULATOR"/>
    <property type="match status" value="1"/>
</dbReference>
<dbReference type="GO" id="GO:0000160">
    <property type="term" value="P:phosphorelay signal transduction system"/>
    <property type="evidence" value="ECO:0007669"/>
    <property type="project" value="InterPro"/>
</dbReference>
<dbReference type="InterPro" id="IPR000792">
    <property type="entry name" value="Tscrpt_reg_LuxR_C"/>
</dbReference>
<dbReference type="SUPFAM" id="SSF46894">
    <property type="entry name" value="C-terminal effector domain of the bipartite response regulators"/>
    <property type="match status" value="1"/>
</dbReference>
<evidence type="ECO:0000256" key="4">
    <source>
        <dbReference type="ARBA" id="ARBA00023163"/>
    </source>
</evidence>
<dbReference type="SMART" id="SM00448">
    <property type="entry name" value="REC"/>
    <property type="match status" value="1"/>
</dbReference>
<dbReference type="PRINTS" id="PR00038">
    <property type="entry name" value="HTHLUXR"/>
</dbReference>
<reference evidence="8 9" key="1">
    <citation type="submission" date="2019-02" db="EMBL/GenBank/DDBJ databases">
        <title>Deep-cultivation of Planctomycetes and their phenomic and genomic characterization uncovers novel biology.</title>
        <authorList>
            <person name="Wiegand S."/>
            <person name="Jogler M."/>
            <person name="Boedeker C."/>
            <person name="Pinto D."/>
            <person name="Vollmers J."/>
            <person name="Rivas-Marin E."/>
            <person name="Kohn T."/>
            <person name="Peeters S.H."/>
            <person name="Heuer A."/>
            <person name="Rast P."/>
            <person name="Oberbeckmann S."/>
            <person name="Bunk B."/>
            <person name="Jeske O."/>
            <person name="Meyerdierks A."/>
            <person name="Storesund J.E."/>
            <person name="Kallscheuer N."/>
            <person name="Luecker S."/>
            <person name="Lage O.M."/>
            <person name="Pohl T."/>
            <person name="Merkel B.J."/>
            <person name="Hornburger P."/>
            <person name="Mueller R.-W."/>
            <person name="Bruemmer F."/>
            <person name="Labrenz M."/>
            <person name="Spormann A.M."/>
            <person name="Op den Camp H."/>
            <person name="Overmann J."/>
            <person name="Amann R."/>
            <person name="Jetten M.S.M."/>
            <person name="Mascher T."/>
            <person name="Medema M.H."/>
            <person name="Devos D.P."/>
            <person name="Kaster A.-K."/>
            <person name="Ovreas L."/>
            <person name="Rohde M."/>
            <person name="Galperin M.Y."/>
            <person name="Jogler C."/>
        </authorList>
    </citation>
    <scope>NUCLEOTIDE SEQUENCE [LARGE SCALE GENOMIC DNA]</scope>
    <source>
        <strain evidence="8 9">Q31a</strain>
    </source>
</reference>
<dbReference type="Proteomes" id="UP000318017">
    <property type="component" value="Chromosome"/>
</dbReference>
<dbReference type="GO" id="GO:0003677">
    <property type="term" value="F:DNA binding"/>
    <property type="evidence" value="ECO:0007669"/>
    <property type="project" value="UniProtKB-KW"/>
</dbReference>
<dbReference type="Pfam" id="PF00196">
    <property type="entry name" value="GerE"/>
    <property type="match status" value="1"/>
</dbReference>
<protein>
    <submittedName>
        <fullName evidence="8">Oxygen regulatory protein NreC</fullName>
    </submittedName>
</protein>
<keyword evidence="3" id="KW-0238">DNA-binding</keyword>
<evidence type="ECO:0000256" key="5">
    <source>
        <dbReference type="PROSITE-ProRule" id="PRU00169"/>
    </source>
</evidence>
<dbReference type="GO" id="GO:0006355">
    <property type="term" value="P:regulation of DNA-templated transcription"/>
    <property type="evidence" value="ECO:0007669"/>
    <property type="project" value="InterPro"/>
</dbReference>
<gene>
    <name evidence="8" type="primary">nreC</name>
    <name evidence="8" type="ORF">Q31a_41610</name>
</gene>
<evidence type="ECO:0000256" key="3">
    <source>
        <dbReference type="ARBA" id="ARBA00023125"/>
    </source>
</evidence>
<dbReference type="SMART" id="SM00421">
    <property type="entry name" value="HTH_LUXR"/>
    <property type="match status" value="1"/>
</dbReference>
<dbReference type="EMBL" id="CP036298">
    <property type="protein sequence ID" value="QDV25833.1"/>
    <property type="molecule type" value="Genomic_DNA"/>
</dbReference>
<dbReference type="PROSITE" id="PS00622">
    <property type="entry name" value="HTH_LUXR_1"/>
    <property type="match status" value="1"/>
</dbReference>
<keyword evidence="1 5" id="KW-0597">Phosphoprotein</keyword>
<dbReference type="OrthoDB" id="9796655at2"/>
<evidence type="ECO:0000259" key="6">
    <source>
        <dbReference type="PROSITE" id="PS50043"/>
    </source>
</evidence>
<dbReference type="PROSITE" id="PS50043">
    <property type="entry name" value="HTH_LUXR_2"/>
    <property type="match status" value="1"/>
</dbReference>
<dbReference type="InterPro" id="IPR039420">
    <property type="entry name" value="WalR-like"/>
</dbReference>
<evidence type="ECO:0000313" key="8">
    <source>
        <dbReference type="EMBL" id="QDV25833.1"/>
    </source>
</evidence>
<dbReference type="InterPro" id="IPR058245">
    <property type="entry name" value="NreC/VraR/RcsB-like_REC"/>
</dbReference>
<dbReference type="KEGG" id="ahel:Q31a_41610"/>
<dbReference type="Pfam" id="PF00072">
    <property type="entry name" value="Response_reg"/>
    <property type="match status" value="1"/>
</dbReference>
<feature type="domain" description="Response regulatory" evidence="7">
    <location>
        <begin position="10"/>
        <end position="126"/>
    </location>
</feature>
<feature type="domain" description="HTH luxR-type" evidence="6">
    <location>
        <begin position="152"/>
        <end position="217"/>
    </location>
</feature>
<keyword evidence="4" id="KW-0804">Transcription</keyword>
<dbReference type="AlphaFoldDB" id="A0A518GB92"/>
<organism evidence="8 9">
    <name type="scientific">Aureliella helgolandensis</name>
    <dbReference type="NCBI Taxonomy" id="2527968"/>
    <lineage>
        <taxon>Bacteria</taxon>
        <taxon>Pseudomonadati</taxon>
        <taxon>Planctomycetota</taxon>
        <taxon>Planctomycetia</taxon>
        <taxon>Pirellulales</taxon>
        <taxon>Pirellulaceae</taxon>
        <taxon>Aureliella</taxon>
    </lineage>
</organism>
<evidence type="ECO:0000256" key="2">
    <source>
        <dbReference type="ARBA" id="ARBA00023015"/>
    </source>
</evidence>
<dbReference type="InterPro" id="IPR001789">
    <property type="entry name" value="Sig_transdc_resp-reg_receiver"/>
</dbReference>
<evidence type="ECO:0000256" key="1">
    <source>
        <dbReference type="ARBA" id="ARBA00022553"/>
    </source>
</evidence>
<proteinExistence type="predicted"/>
<dbReference type="CDD" id="cd17535">
    <property type="entry name" value="REC_NarL-like"/>
    <property type="match status" value="1"/>
</dbReference>
<feature type="modified residue" description="4-aspartylphosphate" evidence="5">
    <location>
        <position position="61"/>
    </location>
</feature>
<dbReference type="PROSITE" id="PS50110">
    <property type="entry name" value="RESPONSE_REGULATORY"/>
    <property type="match status" value="1"/>
</dbReference>
<dbReference type="InterPro" id="IPR016032">
    <property type="entry name" value="Sig_transdc_resp-reg_C-effctor"/>
</dbReference>
<accession>A0A518GB92</accession>
<evidence type="ECO:0000259" key="7">
    <source>
        <dbReference type="PROSITE" id="PS50110"/>
    </source>
</evidence>
<dbReference type="SUPFAM" id="SSF52172">
    <property type="entry name" value="CheY-like"/>
    <property type="match status" value="1"/>
</dbReference>
<sequence length="222" mass="24859">MTKTLSNTARIAVVDDHGIVRFGYSQLINQDPSLELCGMASNEREGLEMLGREQPDLAIADLSLREGGGMDLIQAALKKRRQLKILVISVHDESLFAHRVLALGARGFINKQEAPERLVEGIQTLLEGELYFSETVKKHWIRGLLGTSVPASLEGADSLSNRELQVFELIGNGYSTRQIADALYLSVKTIERHKENIKQKIGINHATQLTQHATQWVLQRWH</sequence>
<name>A0A518GB92_9BACT</name>
<dbReference type="CDD" id="cd06170">
    <property type="entry name" value="LuxR_C_like"/>
    <property type="match status" value="1"/>
</dbReference>
<keyword evidence="9" id="KW-1185">Reference proteome</keyword>
<dbReference type="PANTHER" id="PTHR43214:SF41">
    <property type="entry name" value="NITRATE_NITRITE RESPONSE REGULATOR PROTEIN NARP"/>
    <property type="match status" value="1"/>
</dbReference>
<evidence type="ECO:0000313" key="9">
    <source>
        <dbReference type="Proteomes" id="UP000318017"/>
    </source>
</evidence>
<dbReference type="InterPro" id="IPR011006">
    <property type="entry name" value="CheY-like_superfamily"/>
</dbReference>